<dbReference type="InterPro" id="IPR027417">
    <property type="entry name" value="P-loop_NTPase"/>
</dbReference>
<accession>A0A644SYB0</accession>
<reference evidence="3" key="1">
    <citation type="submission" date="2019-08" db="EMBL/GenBank/DDBJ databases">
        <authorList>
            <person name="Kucharzyk K."/>
            <person name="Murdoch R.W."/>
            <person name="Higgins S."/>
            <person name="Loffler F."/>
        </authorList>
    </citation>
    <scope>NUCLEOTIDE SEQUENCE</scope>
</reference>
<keyword evidence="1" id="KW-1188">Viral release from host cell</keyword>
<feature type="domain" description="Terminase large subunit gp17-like C-terminal" evidence="2">
    <location>
        <begin position="325"/>
        <end position="476"/>
    </location>
</feature>
<dbReference type="InterPro" id="IPR035421">
    <property type="entry name" value="Terminase_6C"/>
</dbReference>
<dbReference type="Gene3D" id="3.40.50.300">
    <property type="entry name" value="P-loop containing nucleotide triphosphate hydrolases"/>
    <property type="match status" value="1"/>
</dbReference>
<gene>
    <name evidence="3" type="ORF">SDC9_05157</name>
</gene>
<organism evidence="3">
    <name type="scientific">bioreactor metagenome</name>
    <dbReference type="NCBI Taxonomy" id="1076179"/>
    <lineage>
        <taxon>unclassified sequences</taxon>
        <taxon>metagenomes</taxon>
        <taxon>ecological metagenomes</taxon>
    </lineage>
</organism>
<evidence type="ECO:0000256" key="1">
    <source>
        <dbReference type="ARBA" id="ARBA00022612"/>
    </source>
</evidence>
<protein>
    <recommendedName>
        <fullName evidence="2">Terminase large subunit gp17-like C-terminal domain-containing protein</fullName>
    </recommendedName>
</protein>
<sequence length="520" mass="59747">MEYVKTPAEKRKFSEFFQKTGKEELAAELYLQWKALTDLYFLGAVILGMDKIEDGGRPRLDPVLHGWLAGIMERNDDTLILIPRGHMKSAWTKVKIVQLILQNPNIRIGLFSRTSSLVESQLGEIKQLFCTPMLMRLFPDRIPEPGKRFVNWKRSVANELTVYRSSEWGRIPQENQVEAWGVGATIVGRHYDVIIMDDIINEQSCSTPEQIKKVRDWYSYIQSIKDPEGFELMIGTRYHFSDIYGMVMKEDWYKDRVYIRRAVEEGKPIYRFFTLSMLAKIKQRQGAYEYSCQYDNNPVPRDDQIFPPPQPTYAVLAPGAYSYYMTVDPAATAETYSDDTGVIIGAVNSEGFLYVVEAKKIHLKPDKMVDELIRLIVQYKPKVVGIELGLQAGIQYLLDIKKREYEEITGKPLRFKLEQIDAPRSMSKEDKINRVLGGVVRAGRVFIQESLADLLLQMEFFPKGEHDDLVDALTMMVQIITEFTAGGSGDALRQAAYRPDSLFGMFKKRLRSSWEAKFVA</sequence>
<dbReference type="Gene3D" id="3.30.420.240">
    <property type="match status" value="1"/>
</dbReference>
<dbReference type="AlphaFoldDB" id="A0A644SYB0"/>
<comment type="caution">
    <text evidence="3">The sequence shown here is derived from an EMBL/GenBank/DDBJ whole genome shotgun (WGS) entry which is preliminary data.</text>
</comment>
<evidence type="ECO:0000313" key="3">
    <source>
        <dbReference type="EMBL" id="MPL59603.1"/>
    </source>
</evidence>
<evidence type="ECO:0000259" key="2">
    <source>
        <dbReference type="Pfam" id="PF17289"/>
    </source>
</evidence>
<dbReference type="Pfam" id="PF17289">
    <property type="entry name" value="Terminase_6C"/>
    <property type="match status" value="1"/>
</dbReference>
<name>A0A644SYB0_9ZZZZ</name>
<proteinExistence type="predicted"/>
<dbReference type="EMBL" id="VSSQ01000010">
    <property type="protein sequence ID" value="MPL59603.1"/>
    <property type="molecule type" value="Genomic_DNA"/>
</dbReference>